<comment type="caution">
    <text evidence="1">The sequence shown here is derived from an EMBL/GenBank/DDBJ whole genome shotgun (WGS) entry which is preliminary data.</text>
</comment>
<name>A0ABW0G5G2_9PROT</name>
<accession>A0ABW0G5G2</accession>
<sequence>MVIGPYHTPARAPLPNLSGLAPLASPVFSGQVQMPAGSAAAPSLAPAGDGNTGLFSPADDTLALATNGKQRLTVDPSGRTILNHTTSLSGAFSATGRLQVIQDGNPSATLWRFNGTDVGGAYVFFERSRGSTVGQNALLQWGDGIGQLAFNGADGTTYHRAAILGVDVDGAAAVNSMPGRFVFYTTPNGSTNPIERMRVASDGTITLGQYPGAESLRVIPTSGAVNRIDVTGAVSGGAPSLAASGADANIDLTLTPKGSGRLRFGAYTAASGLTASGCIEVKDAGGTVRRLLAA</sequence>
<organism evidence="1 2">
    <name type="scientific">Azospirillum himalayense</name>
    <dbReference type="NCBI Taxonomy" id="654847"/>
    <lineage>
        <taxon>Bacteria</taxon>
        <taxon>Pseudomonadati</taxon>
        <taxon>Pseudomonadota</taxon>
        <taxon>Alphaproteobacteria</taxon>
        <taxon>Rhodospirillales</taxon>
        <taxon>Azospirillaceae</taxon>
        <taxon>Azospirillum</taxon>
    </lineage>
</organism>
<dbReference type="RefSeq" id="WP_376995255.1">
    <property type="nucleotide sequence ID" value="NZ_JBHSLC010000017.1"/>
</dbReference>
<dbReference type="Proteomes" id="UP001596166">
    <property type="component" value="Unassembled WGS sequence"/>
</dbReference>
<evidence type="ECO:0000313" key="2">
    <source>
        <dbReference type="Proteomes" id="UP001596166"/>
    </source>
</evidence>
<proteinExistence type="predicted"/>
<gene>
    <name evidence="1" type="ORF">ACFPMG_11455</name>
</gene>
<keyword evidence="2" id="KW-1185">Reference proteome</keyword>
<evidence type="ECO:0000313" key="1">
    <source>
        <dbReference type="EMBL" id="MFC5355623.1"/>
    </source>
</evidence>
<dbReference type="EMBL" id="JBHSLC010000017">
    <property type="protein sequence ID" value="MFC5355623.1"/>
    <property type="molecule type" value="Genomic_DNA"/>
</dbReference>
<reference evidence="2" key="1">
    <citation type="journal article" date="2019" name="Int. J. Syst. Evol. Microbiol.">
        <title>The Global Catalogue of Microorganisms (GCM) 10K type strain sequencing project: providing services to taxonomists for standard genome sequencing and annotation.</title>
        <authorList>
            <consortium name="The Broad Institute Genomics Platform"/>
            <consortium name="The Broad Institute Genome Sequencing Center for Infectious Disease"/>
            <person name="Wu L."/>
            <person name="Ma J."/>
        </authorList>
    </citation>
    <scope>NUCLEOTIDE SEQUENCE [LARGE SCALE GENOMIC DNA]</scope>
    <source>
        <strain evidence="2">CCUG 58760</strain>
    </source>
</reference>
<protein>
    <submittedName>
        <fullName evidence="1">Uncharacterized protein</fullName>
    </submittedName>
</protein>